<dbReference type="RefSeq" id="WP_217680288.1">
    <property type="nucleotide sequence ID" value="NZ_JAHRGL010000014.1"/>
</dbReference>
<reference evidence="1 2" key="1">
    <citation type="submission" date="2021-06" db="EMBL/GenBank/DDBJ databases">
        <title>Differences between aerobic and microaerobic xylene degrading microbial communities.</title>
        <authorList>
            <person name="Banerjee S."/>
            <person name="Tancsics A."/>
        </authorList>
    </citation>
    <scope>NUCLEOTIDE SEQUENCE [LARGE SCALE GENOMIC DNA]</scope>
    <source>
        <strain evidence="1 2">MAP12</strain>
    </source>
</reference>
<accession>A0ABS6MUR7</accession>
<evidence type="ECO:0000313" key="1">
    <source>
        <dbReference type="EMBL" id="MBV2132300.1"/>
    </source>
</evidence>
<sequence>MGMSEGEGSMGRQAKQHWYALYRTLKPQIDAYQGQDSVNLLISQLADEAGYDAKVLLRMLKAGSFLDALTGPLNVEQVQCGYAHIELLERLHHLDAATLPEEYVTQVLANKVTLAILRAQLVQTTQERGTAQSTARSRARQRVAGHERRCIAALKAVGPGYFGYPEGELIKVTESEVLSQCVLLREGDRARVAIFTRAGDTSRKPEKAAAELFRVAQMASRYVEKVWFVFPEPSSLLKTLAYLALDTGSLRRWLHLATLDGEDAPIQEFTDLRHALNMHLNYGNSLEWAGITLTDQRHVRDSLKPLPNTPSTL</sequence>
<proteinExistence type="predicted"/>
<keyword evidence="2" id="KW-1185">Reference proteome</keyword>
<organism evidence="1 2">
    <name type="scientific">Geopseudomonas aromaticivorans</name>
    <dbReference type="NCBI Taxonomy" id="2849492"/>
    <lineage>
        <taxon>Bacteria</taxon>
        <taxon>Pseudomonadati</taxon>
        <taxon>Pseudomonadota</taxon>
        <taxon>Gammaproteobacteria</taxon>
        <taxon>Pseudomonadales</taxon>
        <taxon>Pseudomonadaceae</taxon>
        <taxon>Geopseudomonas</taxon>
    </lineage>
</organism>
<gene>
    <name evidence="1" type="ORF">KRX52_05730</name>
</gene>
<comment type="caution">
    <text evidence="1">The sequence shown here is derived from an EMBL/GenBank/DDBJ whole genome shotgun (WGS) entry which is preliminary data.</text>
</comment>
<dbReference type="EMBL" id="JAHRGL010000014">
    <property type="protein sequence ID" value="MBV2132300.1"/>
    <property type="molecule type" value="Genomic_DNA"/>
</dbReference>
<name>A0ABS6MUR7_9GAMM</name>
<protein>
    <submittedName>
        <fullName evidence="1">Uncharacterized protein</fullName>
    </submittedName>
</protein>
<dbReference type="Proteomes" id="UP000813068">
    <property type="component" value="Unassembled WGS sequence"/>
</dbReference>
<evidence type="ECO:0000313" key="2">
    <source>
        <dbReference type="Proteomes" id="UP000813068"/>
    </source>
</evidence>